<dbReference type="Proteomes" id="UP000269998">
    <property type="component" value="Chromosome"/>
</dbReference>
<keyword evidence="2 4" id="KW-0378">Hydrolase</keyword>
<keyword evidence="2" id="KW-0119">Carbohydrate metabolism</keyword>
<dbReference type="InterPro" id="IPR013320">
    <property type="entry name" value="ConA-like_dom_sf"/>
</dbReference>
<dbReference type="Gene3D" id="2.60.120.180">
    <property type="match status" value="1"/>
</dbReference>
<dbReference type="InterPro" id="IPR008965">
    <property type="entry name" value="CBM2/CBM3_carb-bd_dom_sf"/>
</dbReference>
<feature type="domain" description="CBM2" evidence="3">
    <location>
        <begin position="1"/>
        <end position="104"/>
    </location>
</feature>
<evidence type="ECO:0000313" key="4">
    <source>
        <dbReference type="EMBL" id="VDM90610.1"/>
    </source>
</evidence>
<dbReference type="GO" id="GO:0030247">
    <property type="term" value="F:polysaccharide binding"/>
    <property type="evidence" value="ECO:0007669"/>
    <property type="project" value="UniProtKB-UniRule"/>
</dbReference>
<dbReference type="KEGG" id="mbai:MB901379_04212"/>
<evidence type="ECO:0000256" key="1">
    <source>
        <dbReference type="ARBA" id="ARBA00005519"/>
    </source>
</evidence>
<evidence type="ECO:0000313" key="5">
    <source>
        <dbReference type="Proteomes" id="UP000269998"/>
    </source>
</evidence>
<dbReference type="SUPFAM" id="SSF49384">
    <property type="entry name" value="Carbohydrate-binding domain"/>
    <property type="match status" value="1"/>
</dbReference>
<evidence type="ECO:0000256" key="2">
    <source>
        <dbReference type="RuleBase" id="RU361163"/>
    </source>
</evidence>
<dbReference type="GO" id="GO:0000272">
    <property type="term" value="P:polysaccharide catabolic process"/>
    <property type="evidence" value="ECO:0007669"/>
    <property type="project" value="UniProtKB-KW"/>
</dbReference>
<dbReference type="InterPro" id="IPR013319">
    <property type="entry name" value="GH11/12"/>
</dbReference>
<dbReference type="EC" id="3.2.1.14" evidence="4"/>
<dbReference type="Gene3D" id="2.60.40.290">
    <property type="match status" value="1"/>
</dbReference>
<dbReference type="Pfam" id="PF01670">
    <property type="entry name" value="Glyco_hydro_12"/>
    <property type="match status" value="1"/>
</dbReference>
<reference evidence="5" key="1">
    <citation type="submission" date="2018-02" db="EMBL/GenBank/DDBJ databases">
        <authorList>
            <person name="Seth-Smith MB H."/>
            <person name="Seth-Smith H."/>
        </authorList>
    </citation>
    <scope>NUCLEOTIDE SEQUENCE [LARGE SCALE GENOMIC DNA]</scope>
</reference>
<dbReference type="GO" id="GO:0008810">
    <property type="term" value="F:cellulase activity"/>
    <property type="evidence" value="ECO:0007669"/>
    <property type="project" value="InterPro"/>
</dbReference>
<dbReference type="InterPro" id="IPR012291">
    <property type="entry name" value="CBM2_carb-bd_dom_sf"/>
</dbReference>
<organism evidence="4 5">
    <name type="scientific">Mycobacterium basiliense</name>
    <dbReference type="NCBI Taxonomy" id="2094119"/>
    <lineage>
        <taxon>Bacteria</taxon>
        <taxon>Bacillati</taxon>
        <taxon>Actinomycetota</taxon>
        <taxon>Actinomycetes</taxon>
        <taxon>Mycobacteriales</taxon>
        <taxon>Mycobacteriaceae</taxon>
        <taxon>Mycobacterium</taxon>
    </lineage>
</organism>
<dbReference type="InterPro" id="IPR001919">
    <property type="entry name" value="CBD2"/>
</dbReference>
<comment type="similarity">
    <text evidence="1 2">Belongs to the glycosyl hydrolase 12 (cellulase H) family.</text>
</comment>
<dbReference type="RefSeq" id="WP_232021917.1">
    <property type="nucleotide sequence ID" value="NZ_LR130759.1"/>
</dbReference>
<dbReference type="EMBL" id="LR130759">
    <property type="protein sequence ID" value="VDM90610.1"/>
    <property type="molecule type" value="Genomic_DNA"/>
</dbReference>
<keyword evidence="2" id="KW-0624">Polysaccharide degradation</keyword>
<dbReference type="PANTHER" id="PTHR34002:SF9">
    <property type="entry name" value="XYLOGLUCAN-SPECIFIC ENDO-BETA-1,4-GLUCANASE A"/>
    <property type="match status" value="1"/>
</dbReference>
<dbReference type="SUPFAM" id="SSF49899">
    <property type="entry name" value="Concanavalin A-like lectins/glucanases"/>
    <property type="match status" value="1"/>
</dbReference>
<accession>A0A3S4FQL5</accession>
<dbReference type="SMART" id="SM00637">
    <property type="entry name" value="CBD_II"/>
    <property type="match status" value="1"/>
</dbReference>
<keyword evidence="2 4" id="KW-0326">Glycosidase</keyword>
<name>A0A3S4FQL5_9MYCO</name>
<gene>
    <name evidence="4" type="primary">chtA</name>
    <name evidence="4" type="ORF">MB901379_04212</name>
</gene>
<dbReference type="PANTHER" id="PTHR34002">
    <property type="entry name" value="BLR1656 PROTEIN"/>
    <property type="match status" value="1"/>
</dbReference>
<sequence length="343" mass="36369">MNATWTVTSLWNTGFVANYKITNSAATQLTDWTVEFDLPADESVTTVWGGELDQSGKHYVLTPEDYNHTVAPGGSISVGFQAALTGAYTAPVNCVINGEPCSDGSVPQGESATPAATVTASSGTQICDQFGTTTVAGSYVVQNNRWGSNAAQCIDVAGSGFSIAKQDGSVATDGAPLSYPSIYLGCHDNNCSPGSSLPTQLNQIRAANSSISYGYTDGTYDAAYDIWLDPTPKKDGVNQMEIMIWFNRQGPIQPVGSKTGSATISGRDWDVWQGNNGANKVISYVAPTPMDSWDFSVLDFTNDVRTKGLITDAWYLTSIQAGFEPWRGGVGLAVNSFSANVTH</sequence>
<proteinExistence type="inferred from homology"/>
<keyword evidence="5" id="KW-1185">Reference proteome</keyword>
<dbReference type="AlphaFoldDB" id="A0A3S4FQL5"/>
<dbReference type="InterPro" id="IPR002594">
    <property type="entry name" value="GH12"/>
</dbReference>
<dbReference type="GO" id="GO:0008843">
    <property type="term" value="F:endochitinase activity"/>
    <property type="evidence" value="ECO:0007669"/>
    <property type="project" value="UniProtKB-EC"/>
</dbReference>
<evidence type="ECO:0000259" key="3">
    <source>
        <dbReference type="PROSITE" id="PS51173"/>
    </source>
</evidence>
<dbReference type="PROSITE" id="PS51173">
    <property type="entry name" value="CBM2"/>
    <property type="match status" value="1"/>
</dbReference>
<dbReference type="Pfam" id="PF00553">
    <property type="entry name" value="CBM_2"/>
    <property type="match status" value="1"/>
</dbReference>
<protein>
    <submittedName>
        <fullName evidence="4">Chitinase 63</fullName>
        <ecNumber evidence="4">3.2.1.14</ecNumber>
    </submittedName>
</protein>